<evidence type="ECO:0000313" key="7">
    <source>
        <dbReference type="Proteomes" id="UP000241848"/>
    </source>
</evidence>
<feature type="active site" evidence="4">
    <location>
        <position position="16"/>
    </location>
</feature>
<feature type="domain" description="Phosphotyrosine protein phosphatase I" evidence="5">
    <location>
        <begin position="4"/>
        <end position="141"/>
    </location>
</feature>
<proteinExistence type="inferred from homology"/>
<protein>
    <submittedName>
        <fullName evidence="6">Protein tyrosine phosphatase</fullName>
    </submittedName>
</protein>
<dbReference type="InterPro" id="IPR050438">
    <property type="entry name" value="LMW_PTPase"/>
</dbReference>
<comment type="similarity">
    <text evidence="1">Belongs to the low molecular weight phosphotyrosine protein phosphatase family.</text>
</comment>
<dbReference type="Proteomes" id="UP000241848">
    <property type="component" value="Unassembled WGS sequence"/>
</dbReference>
<accession>A0A2T2WED9</accession>
<comment type="caution">
    <text evidence="6">The sequence shown here is derived from an EMBL/GenBank/DDBJ whole genome shotgun (WGS) entry which is preliminary data.</text>
</comment>
<dbReference type="Pfam" id="PF01451">
    <property type="entry name" value="LMWPc"/>
    <property type="match status" value="1"/>
</dbReference>
<dbReference type="PANTHER" id="PTHR11717">
    <property type="entry name" value="LOW MOLECULAR WEIGHT PROTEIN TYROSINE PHOSPHATASE"/>
    <property type="match status" value="1"/>
</dbReference>
<dbReference type="GO" id="GO:0004725">
    <property type="term" value="F:protein tyrosine phosphatase activity"/>
    <property type="evidence" value="ECO:0007669"/>
    <property type="project" value="InterPro"/>
</dbReference>
<evidence type="ECO:0000256" key="1">
    <source>
        <dbReference type="ARBA" id="ARBA00011063"/>
    </source>
</evidence>
<dbReference type="SMART" id="SM00226">
    <property type="entry name" value="LMWPc"/>
    <property type="match status" value="1"/>
</dbReference>
<dbReference type="PRINTS" id="PR00719">
    <property type="entry name" value="LMWPTPASE"/>
</dbReference>
<keyword evidence="3" id="KW-0904">Protein phosphatase</keyword>
<dbReference type="PANTHER" id="PTHR11717:SF31">
    <property type="entry name" value="LOW MOLECULAR WEIGHT PROTEIN-TYROSINE-PHOSPHATASE ETP-RELATED"/>
    <property type="match status" value="1"/>
</dbReference>
<gene>
    <name evidence="6" type="ORF">C7B45_14185</name>
</gene>
<dbReference type="InterPro" id="IPR023485">
    <property type="entry name" value="Ptyr_pPase"/>
</dbReference>
<dbReference type="Gene3D" id="3.40.50.2300">
    <property type="match status" value="1"/>
</dbReference>
<evidence type="ECO:0000313" key="6">
    <source>
        <dbReference type="EMBL" id="PSR20588.1"/>
    </source>
</evidence>
<evidence type="ECO:0000256" key="3">
    <source>
        <dbReference type="ARBA" id="ARBA00022912"/>
    </source>
</evidence>
<evidence type="ECO:0000259" key="5">
    <source>
        <dbReference type="SMART" id="SM00226"/>
    </source>
</evidence>
<dbReference type="InterPro" id="IPR036196">
    <property type="entry name" value="Ptyr_pPase_sf"/>
</dbReference>
<dbReference type="AlphaFoldDB" id="A0A2T2WED9"/>
<reference evidence="6 7" key="1">
    <citation type="journal article" date="2014" name="BMC Genomics">
        <title>Comparison of environmental and isolate Sulfobacillus genomes reveals diverse carbon, sulfur, nitrogen, and hydrogen metabolisms.</title>
        <authorList>
            <person name="Justice N.B."/>
            <person name="Norman A."/>
            <person name="Brown C.T."/>
            <person name="Singh A."/>
            <person name="Thomas B.C."/>
            <person name="Banfield J.F."/>
        </authorList>
    </citation>
    <scope>NUCLEOTIDE SEQUENCE [LARGE SCALE GENOMIC DNA]</scope>
    <source>
        <strain evidence="6">AMDSBA3</strain>
    </source>
</reference>
<feature type="active site" description="Nucleophile" evidence="4">
    <location>
        <position position="10"/>
    </location>
</feature>
<dbReference type="InterPro" id="IPR017867">
    <property type="entry name" value="Tyr_phospatase_low_mol_wt"/>
</dbReference>
<feature type="active site" description="Proton donor" evidence="4">
    <location>
        <position position="115"/>
    </location>
</feature>
<sequence>MSTPKILFVCTGNTCRSAMAMAIWQQIGSPDAESAGVSAWSGQPAAEYAKEAVRAFHASLESHRARDLMDVDGPYDYVITMTHAQRERVAKRRPEWASKTHVLSELVGEAGDIVDPAGQDLKAYTAVAEEIYRLLQKLKDQLDGNKS</sequence>
<dbReference type="SUPFAM" id="SSF52788">
    <property type="entry name" value="Phosphotyrosine protein phosphatases I"/>
    <property type="match status" value="1"/>
</dbReference>
<dbReference type="EMBL" id="PXYV01000056">
    <property type="protein sequence ID" value="PSR20588.1"/>
    <property type="molecule type" value="Genomic_DNA"/>
</dbReference>
<evidence type="ECO:0000256" key="2">
    <source>
        <dbReference type="ARBA" id="ARBA00022801"/>
    </source>
</evidence>
<evidence type="ECO:0000256" key="4">
    <source>
        <dbReference type="PIRSR" id="PIRSR617867-1"/>
    </source>
</evidence>
<organism evidence="6 7">
    <name type="scientific">Sulfobacillus acidophilus</name>
    <dbReference type="NCBI Taxonomy" id="53633"/>
    <lineage>
        <taxon>Bacteria</taxon>
        <taxon>Bacillati</taxon>
        <taxon>Bacillota</taxon>
        <taxon>Clostridia</taxon>
        <taxon>Eubacteriales</taxon>
        <taxon>Clostridiales Family XVII. Incertae Sedis</taxon>
        <taxon>Sulfobacillus</taxon>
    </lineage>
</organism>
<name>A0A2T2WED9_9FIRM</name>
<keyword evidence="2" id="KW-0378">Hydrolase</keyword>